<evidence type="ECO:0000313" key="9">
    <source>
        <dbReference type="Proteomes" id="UP000258309"/>
    </source>
</evidence>
<evidence type="ECO:0000256" key="5">
    <source>
        <dbReference type="SAM" id="MobiDB-lite"/>
    </source>
</evidence>
<comment type="subcellular location">
    <subcellularLocation>
        <location evidence="1">Nucleus</location>
    </subcellularLocation>
</comment>
<evidence type="ECO:0000256" key="2">
    <source>
        <dbReference type="ARBA" id="ARBA00022723"/>
    </source>
</evidence>
<dbReference type="GO" id="GO:0006351">
    <property type="term" value="P:DNA-templated transcription"/>
    <property type="evidence" value="ECO:0007669"/>
    <property type="project" value="InterPro"/>
</dbReference>
<dbReference type="GO" id="GO:0003700">
    <property type="term" value="F:DNA-binding transcription factor activity"/>
    <property type="evidence" value="ECO:0007669"/>
    <property type="project" value="InterPro"/>
</dbReference>
<dbReference type="EMBL" id="NCSJ02000044">
    <property type="protein sequence ID" value="RFU32961.1"/>
    <property type="molecule type" value="Genomic_DNA"/>
</dbReference>
<evidence type="ECO:0000256" key="4">
    <source>
        <dbReference type="ARBA" id="ARBA00023242"/>
    </source>
</evidence>
<dbReference type="OMA" id="CWISATT"/>
<keyword evidence="6" id="KW-0472">Membrane</keyword>
<feature type="domain" description="Xylanolytic transcriptional activator regulatory" evidence="7">
    <location>
        <begin position="252"/>
        <end position="324"/>
    </location>
</feature>
<dbReference type="AlphaFoldDB" id="A0A3E2HIW8"/>
<dbReference type="GO" id="GO:0005634">
    <property type="term" value="C:nucleus"/>
    <property type="evidence" value="ECO:0007669"/>
    <property type="project" value="UniProtKB-SubCell"/>
</dbReference>
<organism evidence="8 9">
    <name type="scientific">Scytalidium lignicola</name>
    <name type="common">Hyphomycete</name>
    <dbReference type="NCBI Taxonomy" id="5539"/>
    <lineage>
        <taxon>Eukaryota</taxon>
        <taxon>Fungi</taxon>
        <taxon>Dikarya</taxon>
        <taxon>Ascomycota</taxon>
        <taxon>Pezizomycotina</taxon>
        <taxon>Leotiomycetes</taxon>
        <taxon>Leotiomycetes incertae sedis</taxon>
        <taxon>Scytalidium</taxon>
    </lineage>
</organism>
<feature type="compositionally biased region" description="Polar residues" evidence="5">
    <location>
        <begin position="97"/>
        <end position="115"/>
    </location>
</feature>
<feature type="region of interest" description="Disordered" evidence="5">
    <location>
        <begin position="96"/>
        <end position="116"/>
    </location>
</feature>
<feature type="region of interest" description="Disordered" evidence="5">
    <location>
        <begin position="549"/>
        <end position="573"/>
    </location>
</feature>
<evidence type="ECO:0000313" key="8">
    <source>
        <dbReference type="EMBL" id="RFU32961.1"/>
    </source>
</evidence>
<evidence type="ECO:0000259" key="7">
    <source>
        <dbReference type="SMART" id="SM00906"/>
    </source>
</evidence>
<comment type="caution">
    <text evidence="8">The sequence shown here is derived from an EMBL/GenBank/DDBJ whole genome shotgun (WGS) entry which is preliminary data.</text>
</comment>
<dbReference type="Proteomes" id="UP000258309">
    <property type="component" value="Unassembled WGS sequence"/>
</dbReference>
<keyword evidence="9" id="KW-1185">Reference proteome</keyword>
<feature type="transmembrane region" description="Helical" evidence="6">
    <location>
        <begin position="400"/>
        <end position="419"/>
    </location>
</feature>
<dbReference type="STRING" id="5539.A0A3E2HIW8"/>
<dbReference type="PANTHER" id="PTHR46910">
    <property type="entry name" value="TRANSCRIPTION FACTOR PDR1"/>
    <property type="match status" value="1"/>
</dbReference>
<gene>
    <name evidence="8" type="ORF">B7463_g3382</name>
</gene>
<sequence length="681" mass="75800">MRSFDLPSSSSSSAARPQDPVPLPLPLTRSDLPPSLSSAEYARLYSQIFGDIVRSLNLDVNRNPAAQESAFVRSQLSNAGLPSFYRDVAALVEEESTLSGRQTGSSSQASANTPPADQMKDLALENNAEQARKILRDSLPPRNSAQRMLDMFFDYQNSVFYVCNRGEAQVQLGLMYDHPDQVTVSWLCQMFLIFSVAIQFDEFGDADGVAYHELGVKYMDDAVEENPQNTLWVMRAMLLLCFYQSPSKWNSVWIYLDAAIRGAQRFGLDLGQNQLKELSDEEYQEWRQIWLTIISLDRWVAIFLGRLPRIKESISQDPVFKGPFEFSSEQHVLQNSVTSLSIISGNILRDMYFTEDFRLNVCRQYKSELSTWLARLPEPLRQPVDSGVILNVAIEQSETIFNLHFMLIGAWMLLTRPLLLKAVKTRMSPVGFTGPIVSAVTADAAVCIDYAFKLITSATTMLCVSLPPKRSFMPIIFLINAANIMILGAVWKRRQGGKNGFIPTGYDQSREISALDAATRVLDFCGQRNTFARKYSILIKDLRQQLVDGAQTPYGDDPSPSPATSSRAGSMSSGLPYRRAMVASTELASIADSSAETPAFSRAGSTIDQSSTATSPLMNSQLNQGYYGSIASLNASMEPWSEEFGLFYPPSDLTSQSNDTTLLLHQCNPPSFLNTFQKLTF</sequence>
<keyword evidence="2" id="KW-0479">Metal-binding</keyword>
<reference evidence="8 9" key="1">
    <citation type="submission" date="2018-05" db="EMBL/GenBank/DDBJ databases">
        <title>Draft genome sequence of Scytalidium lignicola DSM 105466, a ubiquitous saprotrophic fungus.</title>
        <authorList>
            <person name="Buettner E."/>
            <person name="Gebauer A.M."/>
            <person name="Hofrichter M."/>
            <person name="Liers C."/>
            <person name="Kellner H."/>
        </authorList>
    </citation>
    <scope>NUCLEOTIDE SEQUENCE [LARGE SCALE GENOMIC DNA]</scope>
    <source>
        <strain evidence="8 9">DSM 105466</strain>
    </source>
</reference>
<proteinExistence type="predicted"/>
<dbReference type="InterPro" id="IPR007219">
    <property type="entry name" value="XnlR_reg_dom"/>
</dbReference>
<feature type="transmembrane region" description="Helical" evidence="6">
    <location>
        <begin position="472"/>
        <end position="491"/>
    </location>
</feature>
<feature type="non-terminal residue" evidence="8">
    <location>
        <position position="681"/>
    </location>
</feature>
<evidence type="ECO:0000256" key="6">
    <source>
        <dbReference type="SAM" id="Phobius"/>
    </source>
</evidence>
<dbReference type="GO" id="GO:0008270">
    <property type="term" value="F:zinc ion binding"/>
    <property type="evidence" value="ECO:0007669"/>
    <property type="project" value="InterPro"/>
</dbReference>
<feature type="transmembrane region" description="Helical" evidence="6">
    <location>
        <begin position="431"/>
        <end position="452"/>
    </location>
</feature>
<keyword evidence="6" id="KW-0812">Transmembrane</keyword>
<keyword evidence="4" id="KW-0539">Nucleus</keyword>
<feature type="compositionally biased region" description="Polar residues" evidence="5">
    <location>
        <begin position="562"/>
        <end position="573"/>
    </location>
</feature>
<dbReference type="InterPro" id="IPR050987">
    <property type="entry name" value="AtrR-like"/>
</dbReference>
<dbReference type="CDD" id="cd12148">
    <property type="entry name" value="fungal_TF_MHR"/>
    <property type="match status" value="1"/>
</dbReference>
<evidence type="ECO:0000256" key="1">
    <source>
        <dbReference type="ARBA" id="ARBA00004123"/>
    </source>
</evidence>
<dbReference type="GO" id="GO:0003677">
    <property type="term" value="F:DNA binding"/>
    <property type="evidence" value="ECO:0007669"/>
    <property type="project" value="UniProtKB-KW"/>
</dbReference>
<protein>
    <recommendedName>
        <fullName evidence="7">Xylanolytic transcriptional activator regulatory domain-containing protein</fullName>
    </recommendedName>
</protein>
<accession>A0A3E2HIW8</accession>
<feature type="region of interest" description="Disordered" evidence="5">
    <location>
        <begin position="1"/>
        <end position="32"/>
    </location>
</feature>
<dbReference type="Pfam" id="PF04082">
    <property type="entry name" value="Fungal_trans"/>
    <property type="match status" value="1"/>
</dbReference>
<feature type="non-terminal residue" evidence="8">
    <location>
        <position position="1"/>
    </location>
</feature>
<dbReference type="PANTHER" id="PTHR46910:SF3">
    <property type="entry name" value="HALOTOLERANCE PROTEIN 9-RELATED"/>
    <property type="match status" value="1"/>
</dbReference>
<dbReference type="SMART" id="SM00906">
    <property type="entry name" value="Fungal_trans"/>
    <property type="match status" value="1"/>
</dbReference>
<dbReference type="OrthoDB" id="1919336at2759"/>
<keyword evidence="3" id="KW-0238">DNA-binding</keyword>
<keyword evidence="6" id="KW-1133">Transmembrane helix</keyword>
<evidence type="ECO:0000256" key="3">
    <source>
        <dbReference type="ARBA" id="ARBA00023125"/>
    </source>
</evidence>
<name>A0A3E2HIW8_SCYLI</name>